<evidence type="ECO:0000313" key="2">
    <source>
        <dbReference type="Proteomes" id="UP001241748"/>
    </source>
</evidence>
<dbReference type="EMBL" id="JAROBZ020000001">
    <property type="protein sequence ID" value="MFB3167545.1"/>
    <property type="molecule type" value="Genomic_DNA"/>
</dbReference>
<keyword evidence="2" id="KW-1185">Reference proteome</keyword>
<evidence type="ECO:0000313" key="1">
    <source>
        <dbReference type="EMBL" id="MFB3167545.1"/>
    </source>
</evidence>
<sequence length="58" mass="6444">MAGQFTLYENDKTIANAAEQAMANYSFSQTKGNQSEPETLEYILKRLKANASLELVNS</sequence>
<accession>A0ABV4YUL2</accession>
<comment type="caution">
    <text evidence="1">The sequence shown here is derived from an EMBL/GenBank/DDBJ whole genome shotgun (WGS) entry which is preliminary data.</text>
</comment>
<proteinExistence type="predicted"/>
<name>A0ABV4YUL2_9BACI</name>
<dbReference type="Proteomes" id="UP001241748">
    <property type="component" value="Unassembled WGS sequence"/>
</dbReference>
<reference evidence="1 2" key="1">
    <citation type="submission" date="2024-05" db="EMBL/GenBank/DDBJ databases">
        <authorList>
            <person name="Venkateswaran K."/>
        </authorList>
    </citation>
    <scope>NUCLEOTIDE SEQUENCE [LARGE SCALE GENOMIC DNA]</scope>
    <source>
        <strain evidence="1 2">179-C4-2-HS</strain>
    </source>
</reference>
<organism evidence="1 2">
    <name type="scientific">Neobacillus driksii</name>
    <dbReference type="NCBI Taxonomy" id="3035913"/>
    <lineage>
        <taxon>Bacteria</taxon>
        <taxon>Bacillati</taxon>
        <taxon>Bacillota</taxon>
        <taxon>Bacilli</taxon>
        <taxon>Bacillales</taxon>
        <taxon>Bacillaceae</taxon>
        <taxon>Neobacillus</taxon>
    </lineage>
</organism>
<protein>
    <submittedName>
        <fullName evidence="1">Uncharacterized protein</fullName>
    </submittedName>
</protein>
<gene>
    <name evidence="1" type="ORF">P5G62_010535</name>
</gene>
<dbReference type="RefSeq" id="WP_306075070.1">
    <property type="nucleotide sequence ID" value="NZ_JAROBZ020000001.1"/>
</dbReference>